<dbReference type="GO" id="GO:0036431">
    <property type="term" value="F:dCMP kinase activity"/>
    <property type="evidence" value="ECO:0007669"/>
    <property type="project" value="InterPro"/>
</dbReference>
<keyword evidence="4 8" id="KW-0418">Kinase</keyword>
<gene>
    <name evidence="8" type="primary">cmk</name>
    <name evidence="10" type="ORF">HXK21_03435</name>
</gene>
<dbReference type="PANTHER" id="PTHR21299">
    <property type="entry name" value="CYTIDYLATE KINASE/PANTOATE-BETA-ALANINE LIGASE"/>
    <property type="match status" value="1"/>
</dbReference>
<evidence type="ECO:0000256" key="6">
    <source>
        <dbReference type="ARBA" id="ARBA00047615"/>
    </source>
</evidence>
<dbReference type="Gene3D" id="3.40.50.300">
    <property type="entry name" value="P-loop containing nucleotide triphosphate hydrolases"/>
    <property type="match status" value="1"/>
</dbReference>
<dbReference type="GO" id="GO:0015949">
    <property type="term" value="P:nucleobase-containing small molecule interconversion"/>
    <property type="evidence" value="ECO:0007669"/>
    <property type="project" value="TreeGrafter"/>
</dbReference>
<dbReference type="GO" id="GO:0005829">
    <property type="term" value="C:cytosol"/>
    <property type="evidence" value="ECO:0007669"/>
    <property type="project" value="TreeGrafter"/>
</dbReference>
<reference evidence="10" key="1">
    <citation type="submission" date="2020-04" db="EMBL/GenBank/DDBJ databases">
        <title>Deep metagenomics examines the oral microbiome during advanced dental caries in children, revealing novel taxa and co-occurrences with host molecules.</title>
        <authorList>
            <person name="Baker J.L."/>
            <person name="Morton J.T."/>
            <person name="Dinis M."/>
            <person name="Alvarez R."/>
            <person name="Tran N.C."/>
            <person name="Knight R."/>
            <person name="Edlund A."/>
        </authorList>
    </citation>
    <scope>NUCLEOTIDE SEQUENCE</scope>
    <source>
        <strain evidence="10">JCVI_34_bin.1</strain>
    </source>
</reference>
<name>A0A929RVL9_9BACT</name>
<proteinExistence type="inferred from homology"/>
<dbReference type="HAMAP" id="MF_00238">
    <property type="entry name" value="Cytidyl_kinase_type1"/>
    <property type="match status" value="1"/>
</dbReference>
<dbReference type="EMBL" id="JABZGR010000006">
    <property type="protein sequence ID" value="MBF0970082.1"/>
    <property type="molecule type" value="Genomic_DNA"/>
</dbReference>
<dbReference type="InterPro" id="IPR011994">
    <property type="entry name" value="Cytidylate_kinase_dom"/>
</dbReference>
<dbReference type="CDD" id="cd02020">
    <property type="entry name" value="CMPK"/>
    <property type="match status" value="1"/>
</dbReference>
<evidence type="ECO:0000256" key="2">
    <source>
        <dbReference type="ARBA" id="ARBA00022679"/>
    </source>
</evidence>
<evidence type="ECO:0000256" key="8">
    <source>
        <dbReference type="HAMAP-Rule" id="MF_00238"/>
    </source>
</evidence>
<dbReference type="PANTHER" id="PTHR21299:SF2">
    <property type="entry name" value="CYTIDYLATE KINASE"/>
    <property type="match status" value="1"/>
</dbReference>
<dbReference type="InterPro" id="IPR027417">
    <property type="entry name" value="P-loop_NTPase"/>
</dbReference>
<feature type="binding site" evidence="8">
    <location>
        <begin position="10"/>
        <end position="18"/>
    </location>
    <ligand>
        <name>ATP</name>
        <dbReference type="ChEBI" id="CHEBI:30616"/>
    </ligand>
</feature>
<comment type="caution">
    <text evidence="10">The sequence shown here is derived from an EMBL/GenBank/DDBJ whole genome shotgun (WGS) entry which is preliminary data.</text>
</comment>
<evidence type="ECO:0000313" key="11">
    <source>
        <dbReference type="Proteomes" id="UP000704068"/>
    </source>
</evidence>
<comment type="catalytic activity">
    <reaction evidence="6 8">
        <text>dCMP + ATP = dCDP + ADP</text>
        <dbReference type="Rhea" id="RHEA:25094"/>
        <dbReference type="ChEBI" id="CHEBI:30616"/>
        <dbReference type="ChEBI" id="CHEBI:57566"/>
        <dbReference type="ChEBI" id="CHEBI:58593"/>
        <dbReference type="ChEBI" id="CHEBI:456216"/>
        <dbReference type="EC" id="2.7.4.25"/>
    </reaction>
</comment>
<dbReference type="Pfam" id="PF02224">
    <property type="entry name" value="Cytidylate_kin"/>
    <property type="match status" value="1"/>
</dbReference>
<protein>
    <recommendedName>
        <fullName evidence="8">Cytidylate kinase</fullName>
        <shortName evidence="8">CK</shortName>
        <ecNumber evidence="8">2.7.4.25</ecNumber>
    </recommendedName>
    <alternativeName>
        <fullName evidence="8">Cytidine monophosphate kinase</fullName>
        <shortName evidence="8">CMP kinase</shortName>
    </alternativeName>
</protein>
<dbReference type="InterPro" id="IPR003136">
    <property type="entry name" value="Cytidylate_kin"/>
</dbReference>
<comment type="similarity">
    <text evidence="1 8">Belongs to the cytidylate kinase family. Type 1 subfamily.</text>
</comment>
<evidence type="ECO:0000256" key="1">
    <source>
        <dbReference type="ARBA" id="ARBA00009427"/>
    </source>
</evidence>
<dbReference type="RefSeq" id="WP_303763298.1">
    <property type="nucleotide sequence ID" value="NZ_JABZGR010000006.1"/>
</dbReference>
<keyword evidence="2 8" id="KW-0808">Transferase</keyword>
<evidence type="ECO:0000259" key="9">
    <source>
        <dbReference type="Pfam" id="PF02224"/>
    </source>
</evidence>
<dbReference type="NCBIfam" id="TIGR00017">
    <property type="entry name" value="cmk"/>
    <property type="match status" value="1"/>
</dbReference>
<dbReference type="Proteomes" id="UP000704068">
    <property type="component" value="Unassembled WGS sequence"/>
</dbReference>
<evidence type="ECO:0000313" key="10">
    <source>
        <dbReference type="EMBL" id="MBF0970082.1"/>
    </source>
</evidence>
<keyword evidence="3 8" id="KW-0547">Nucleotide-binding</keyword>
<comment type="catalytic activity">
    <reaction evidence="7 8">
        <text>CMP + ATP = CDP + ADP</text>
        <dbReference type="Rhea" id="RHEA:11600"/>
        <dbReference type="ChEBI" id="CHEBI:30616"/>
        <dbReference type="ChEBI" id="CHEBI:58069"/>
        <dbReference type="ChEBI" id="CHEBI:60377"/>
        <dbReference type="ChEBI" id="CHEBI:456216"/>
        <dbReference type="EC" id="2.7.4.25"/>
    </reaction>
</comment>
<accession>A0A929RVL9</accession>
<dbReference type="SUPFAM" id="SSF52540">
    <property type="entry name" value="P-loop containing nucleoside triphosphate hydrolases"/>
    <property type="match status" value="1"/>
</dbReference>
<dbReference type="EC" id="2.7.4.25" evidence="8"/>
<evidence type="ECO:0000256" key="4">
    <source>
        <dbReference type="ARBA" id="ARBA00022777"/>
    </source>
</evidence>
<comment type="subcellular location">
    <subcellularLocation>
        <location evidence="8">Cytoplasm</location>
    </subcellularLocation>
</comment>
<evidence type="ECO:0000256" key="5">
    <source>
        <dbReference type="ARBA" id="ARBA00022840"/>
    </source>
</evidence>
<dbReference type="GO" id="GO:0006220">
    <property type="term" value="P:pyrimidine nucleotide metabolic process"/>
    <property type="evidence" value="ECO:0007669"/>
    <property type="project" value="UniProtKB-UniRule"/>
</dbReference>
<sequence>MKKIIVAIDGYSSCGKSTMAKSLARRVGYIYVDTGAMYRAVTLFALRQGLFSDKSIDAEGLQAMLPEVSISFRLDPATQQPHTLLNGADVEEEIRTMEVSSRVSQVAALPFVRKALVALQQAMGAEKGIVMDGRDIGTAVFPQAELKIFVTASPEVRARRRYDEMRNKGLAANYDEILKNVSERDYIDTHREVDPLRKAPDAFELDNGQLSIAEQDAWLMERFEQATR</sequence>
<feature type="domain" description="Cytidylate kinase" evidence="9">
    <location>
        <begin position="6"/>
        <end position="214"/>
    </location>
</feature>
<keyword evidence="8" id="KW-0963">Cytoplasm</keyword>
<organism evidence="10 11">
    <name type="scientific">Alloprevotella tannerae</name>
    <dbReference type="NCBI Taxonomy" id="76122"/>
    <lineage>
        <taxon>Bacteria</taxon>
        <taxon>Pseudomonadati</taxon>
        <taxon>Bacteroidota</taxon>
        <taxon>Bacteroidia</taxon>
        <taxon>Bacteroidales</taxon>
        <taxon>Prevotellaceae</taxon>
        <taxon>Alloprevotella</taxon>
    </lineage>
</organism>
<dbReference type="GO" id="GO:0005524">
    <property type="term" value="F:ATP binding"/>
    <property type="evidence" value="ECO:0007669"/>
    <property type="project" value="UniProtKB-UniRule"/>
</dbReference>
<evidence type="ECO:0000256" key="3">
    <source>
        <dbReference type="ARBA" id="ARBA00022741"/>
    </source>
</evidence>
<evidence type="ECO:0000256" key="7">
    <source>
        <dbReference type="ARBA" id="ARBA00048478"/>
    </source>
</evidence>
<keyword evidence="5 8" id="KW-0067">ATP-binding</keyword>
<dbReference type="AlphaFoldDB" id="A0A929RVL9"/>